<organism evidence="3 4">
    <name type="scientific">Rotaria sordida</name>
    <dbReference type="NCBI Taxonomy" id="392033"/>
    <lineage>
        <taxon>Eukaryota</taxon>
        <taxon>Metazoa</taxon>
        <taxon>Spiralia</taxon>
        <taxon>Gnathifera</taxon>
        <taxon>Rotifera</taxon>
        <taxon>Eurotatoria</taxon>
        <taxon>Bdelloidea</taxon>
        <taxon>Philodinida</taxon>
        <taxon>Philodinidae</taxon>
        <taxon>Rotaria</taxon>
    </lineage>
</organism>
<dbReference type="EMBL" id="CAJNOU010001299">
    <property type="protein sequence ID" value="CAF1183838.1"/>
    <property type="molecule type" value="Genomic_DNA"/>
</dbReference>
<evidence type="ECO:0000313" key="2">
    <source>
        <dbReference type="EMBL" id="CAF0984182.1"/>
    </source>
</evidence>
<evidence type="ECO:0000256" key="1">
    <source>
        <dbReference type="SAM" id="MobiDB-lite"/>
    </source>
</evidence>
<dbReference type="EMBL" id="CAJNOO010000582">
    <property type="protein sequence ID" value="CAF0984182.1"/>
    <property type="molecule type" value="Genomic_DNA"/>
</dbReference>
<reference evidence="3" key="1">
    <citation type="submission" date="2021-02" db="EMBL/GenBank/DDBJ databases">
        <authorList>
            <person name="Nowell W R."/>
        </authorList>
    </citation>
    <scope>NUCLEOTIDE SEQUENCE</scope>
</reference>
<comment type="caution">
    <text evidence="3">The sequence shown here is derived from an EMBL/GenBank/DDBJ whole genome shotgun (WGS) entry which is preliminary data.</text>
</comment>
<accession>A0A814V400</accession>
<gene>
    <name evidence="2" type="ORF">RFH988_LOCUS13304</name>
    <name evidence="3" type="ORF">SEV965_LOCUS20201</name>
</gene>
<dbReference type="Proteomes" id="UP000663882">
    <property type="component" value="Unassembled WGS sequence"/>
</dbReference>
<protein>
    <submittedName>
        <fullName evidence="3">Uncharacterized protein</fullName>
    </submittedName>
</protein>
<feature type="region of interest" description="Disordered" evidence="1">
    <location>
        <begin position="134"/>
        <end position="181"/>
    </location>
</feature>
<evidence type="ECO:0000313" key="4">
    <source>
        <dbReference type="Proteomes" id="UP000663889"/>
    </source>
</evidence>
<feature type="compositionally biased region" description="Low complexity" evidence="1">
    <location>
        <begin position="138"/>
        <end position="147"/>
    </location>
</feature>
<sequence length="223" mass="25650">METDIERINEWRSRSIQEIKSYADEQIRILKLDYDNQRPIFDEKRDGYLEIAKVYHISKGKDLFNELYTACQLLEFQMGQLEYVLDQKQRPKVITVEELTKGKKQDTTKAQAIKFENNQTRSIDENVYTRESNENDIAKSSAKSISSMPNGTYEELSMTSSSNINDTSIGSNNNSKTGTADGDDINSKCPICCMIFPLTMSCQDQYQHINEHMTDDNNTSVYC</sequence>
<name>A0A814V400_9BILA</name>
<dbReference type="AlphaFoldDB" id="A0A814V400"/>
<dbReference type="OrthoDB" id="10026339at2759"/>
<dbReference type="Proteomes" id="UP000663889">
    <property type="component" value="Unassembled WGS sequence"/>
</dbReference>
<proteinExistence type="predicted"/>
<evidence type="ECO:0000313" key="3">
    <source>
        <dbReference type="EMBL" id="CAF1183838.1"/>
    </source>
</evidence>
<feature type="compositionally biased region" description="Polar residues" evidence="1">
    <location>
        <begin position="157"/>
        <end position="178"/>
    </location>
</feature>